<evidence type="ECO:0000256" key="5">
    <source>
        <dbReference type="ARBA" id="ARBA00022963"/>
    </source>
</evidence>
<evidence type="ECO:0000256" key="6">
    <source>
        <dbReference type="ARBA" id="ARBA00023098"/>
    </source>
</evidence>
<comment type="similarity">
    <text evidence="2">Belongs to the phospholipase D family.</text>
</comment>
<evidence type="ECO:0000256" key="4">
    <source>
        <dbReference type="ARBA" id="ARBA00022801"/>
    </source>
</evidence>
<comment type="catalytic activity">
    <reaction evidence="1">
        <text>a 1,2-diacyl-sn-glycero-3-phosphocholine + H2O = a 1,2-diacyl-sn-glycero-3-phosphate + choline + H(+)</text>
        <dbReference type="Rhea" id="RHEA:14445"/>
        <dbReference type="ChEBI" id="CHEBI:15354"/>
        <dbReference type="ChEBI" id="CHEBI:15377"/>
        <dbReference type="ChEBI" id="CHEBI:15378"/>
        <dbReference type="ChEBI" id="CHEBI:57643"/>
        <dbReference type="ChEBI" id="CHEBI:58608"/>
        <dbReference type="EC" id="3.1.4.4"/>
    </reaction>
</comment>
<dbReference type="InterPro" id="IPR051406">
    <property type="entry name" value="PLD_domain"/>
</dbReference>
<evidence type="ECO:0000256" key="7">
    <source>
        <dbReference type="SAM" id="SignalP"/>
    </source>
</evidence>
<dbReference type="EMBL" id="BSPC01000027">
    <property type="protein sequence ID" value="GLS20111.1"/>
    <property type="molecule type" value="Genomic_DNA"/>
</dbReference>
<keyword evidence="5" id="KW-0442">Lipid degradation</keyword>
<keyword evidence="6" id="KW-0443">Lipid metabolism</keyword>
<protein>
    <recommendedName>
        <fullName evidence="3">phospholipase D</fullName>
        <ecNumber evidence="3">3.1.4.4</ecNumber>
    </recommendedName>
</protein>
<gene>
    <name evidence="9" type="ORF">GCM10007874_31280</name>
</gene>
<feature type="chain" id="PRO_5047366553" description="phospholipase D" evidence="7">
    <location>
        <begin position="26"/>
        <end position="185"/>
    </location>
</feature>
<accession>A0ABQ6CID1</accession>
<dbReference type="RefSeq" id="WP_284313206.1">
    <property type="nucleotide sequence ID" value="NZ_BSPC01000027.1"/>
</dbReference>
<proteinExistence type="inferred from homology"/>
<name>A0ABQ6CID1_9HYPH</name>
<dbReference type="Gene3D" id="3.30.870.10">
    <property type="entry name" value="Endonuclease Chain A"/>
    <property type="match status" value="1"/>
</dbReference>
<dbReference type="Proteomes" id="UP001156882">
    <property type="component" value="Unassembled WGS sequence"/>
</dbReference>
<comment type="caution">
    <text evidence="9">The sequence shown here is derived from an EMBL/GenBank/DDBJ whole genome shotgun (WGS) entry which is preliminary data.</text>
</comment>
<dbReference type="SUPFAM" id="SSF56024">
    <property type="entry name" value="Phospholipase D/nuclease"/>
    <property type="match status" value="1"/>
</dbReference>
<dbReference type="PANTHER" id="PTHR43856:SF1">
    <property type="entry name" value="MITOCHONDRIAL CARDIOLIPIN HYDROLASE"/>
    <property type="match status" value="1"/>
</dbReference>
<dbReference type="InterPro" id="IPR025202">
    <property type="entry name" value="PLD-like_dom"/>
</dbReference>
<dbReference type="PANTHER" id="PTHR43856">
    <property type="entry name" value="CARDIOLIPIN HYDROLASE"/>
    <property type="match status" value="1"/>
</dbReference>
<dbReference type="EC" id="3.1.4.4" evidence="3"/>
<evidence type="ECO:0000313" key="9">
    <source>
        <dbReference type="EMBL" id="GLS20111.1"/>
    </source>
</evidence>
<evidence type="ECO:0000259" key="8">
    <source>
        <dbReference type="Pfam" id="PF13091"/>
    </source>
</evidence>
<keyword evidence="4" id="KW-0378">Hydrolase</keyword>
<evidence type="ECO:0000313" key="10">
    <source>
        <dbReference type="Proteomes" id="UP001156882"/>
    </source>
</evidence>
<reference evidence="10" key="1">
    <citation type="journal article" date="2019" name="Int. J. Syst. Evol. Microbiol.">
        <title>The Global Catalogue of Microorganisms (GCM) 10K type strain sequencing project: providing services to taxonomists for standard genome sequencing and annotation.</title>
        <authorList>
            <consortium name="The Broad Institute Genomics Platform"/>
            <consortium name="The Broad Institute Genome Sequencing Center for Infectious Disease"/>
            <person name="Wu L."/>
            <person name="Ma J."/>
        </authorList>
    </citation>
    <scope>NUCLEOTIDE SEQUENCE [LARGE SCALE GENOMIC DNA]</scope>
    <source>
        <strain evidence="10">NBRC 101365</strain>
    </source>
</reference>
<sequence>MKFHLRVLAIVVALEVGAVVPPAAADEMPIIYYSPATILERIDSAIIAKANSTIDMAAFVLTDQDVIGALRAAADRGVVVRIYLDSDQVGLLKMNKVGYLTARLDQLASSPNVVIKTSQSGAPWMDQKGYTVDGQALRTGSANFSLSGEKFEDNDLILIPSVSAAAHFTQNFEGMWSREGNRDWN</sequence>
<evidence type="ECO:0000256" key="3">
    <source>
        <dbReference type="ARBA" id="ARBA00012027"/>
    </source>
</evidence>
<feature type="domain" description="Phospholipase D-like" evidence="8">
    <location>
        <begin position="46"/>
        <end position="176"/>
    </location>
</feature>
<evidence type="ECO:0000256" key="2">
    <source>
        <dbReference type="ARBA" id="ARBA00008664"/>
    </source>
</evidence>
<dbReference type="Pfam" id="PF13091">
    <property type="entry name" value="PLDc_2"/>
    <property type="match status" value="1"/>
</dbReference>
<keyword evidence="7" id="KW-0732">Signal</keyword>
<evidence type="ECO:0000256" key="1">
    <source>
        <dbReference type="ARBA" id="ARBA00000798"/>
    </source>
</evidence>
<organism evidence="9 10">
    <name type="scientific">Labrys miyagiensis</name>
    <dbReference type="NCBI Taxonomy" id="346912"/>
    <lineage>
        <taxon>Bacteria</taxon>
        <taxon>Pseudomonadati</taxon>
        <taxon>Pseudomonadota</taxon>
        <taxon>Alphaproteobacteria</taxon>
        <taxon>Hyphomicrobiales</taxon>
        <taxon>Xanthobacteraceae</taxon>
        <taxon>Labrys</taxon>
    </lineage>
</organism>
<feature type="signal peptide" evidence="7">
    <location>
        <begin position="1"/>
        <end position="25"/>
    </location>
</feature>
<dbReference type="CDD" id="cd09116">
    <property type="entry name" value="PLDc_Nuc_like"/>
    <property type="match status" value="1"/>
</dbReference>
<keyword evidence="10" id="KW-1185">Reference proteome</keyword>